<proteinExistence type="predicted"/>
<feature type="region of interest" description="Disordered" evidence="1">
    <location>
        <begin position="69"/>
        <end position="96"/>
    </location>
</feature>
<protein>
    <submittedName>
        <fullName evidence="2">Uncharacterized protein</fullName>
    </submittedName>
</protein>
<comment type="caution">
    <text evidence="2">The sequence shown here is derived from an EMBL/GenBank/DDBJ whole genome shotgun (WGS) entry which is preliminary data.</text>
</comment>
<organism evidence="2 3">
    <name type="scientific">Methylorubrum populi</name>
    <dbReference type="NCBI Taxonomy" id="223967"/>
    <lineage>
        <taxon>Bacteria</taxon>
        <taxon>Pseudomonadati</taxon>
        <taxon>Pseudomonadota</taxon>
        <taxon>Alphaproteobacteria</taxon>
        <taxon>Hyphomicrobiales</taxon>
        <taxon>Methylobacteriaceae</taxon>
        <taxon>Methylorubrum</taxon>
    </lineage>
</organism>
<evidence type="ECO:0000256" key="1">
    <source>
        <dbReference type="SAM" id="MobiDB-lite"/>
    </source>
</evidence>
<dbReference type="AlphaFoldDB" id="A0A833MUN9"/>
<evidence type="ECO:0000313" key="3">
    <source>
        <dbReference type="Proteomes" id="UP000469949"/>
    </source>
</evidence>
<name>A0A833MUN9_9HYPH</name>
<accession>A0A833MUN9</accession>
<dbReference type="EMBL" id="WEKV01000020">
    <property type="protein sequence ID" value="KAB7782412.1"/>
    <property type="molecule type" value="Genomic_DNA"/>
</dbReference>
<dbReference type="Proteomes" id="UP000469949">
    <property type="component" value="Unassembled WGS sequence"/>
</dbReference>
<dbReference type="RefSeq" id="WP_152278838.1">
    <property type="nucleotide sequence ID" value="NZ_WEKV01000020.1"/>
</dbReference>
<sequence>MPDRTPDQQQLADLFLSLGVRLPIRVCGMHGRGLAEADGRPRFAGLPGDGPSNERAIALAFAAAVNIATGTPDHESGPLPVLRPMTPGTIRDAENPFDPEHLIAVARAARLNPRADAAE</sequence>
<evidence type="ECO:0000313" key="2">
    <source>
        <dbReference type="EMBL" id="KAB7782412.1"/>
    </source>
</evidence>
<reference evidence="2 3" key="1">
    <citation type="submission" date="2019-10" db="EMBL/GenBank/DDBJ databases">
        <title>Draft Genome Sequence of the Caffeine Degrading Methylotroph Methylorubrum populi PINKEL.</title>
        <authorList>
            <person name="Dawson S.C."/>
            <person name="Zhang X."/>
            <person name="Wright M.E."/>
            <person name="Sharma G."/>
            <person name="Langner J.T."/>
            <person name="Ditty J.L."/>
            <person name="Subuyuj G.A."/>
        </authorList>
    </citation>
    <scope>NUCLEOTIDE SEQUENCE [LARGE SCALE GENOMIC DNA]</scope>
    <source>
        <strain evidence="2 3">Pinkel</strain>
    </source>
</reference>
<gene>
    <name evidence="2" type="ORF">F8B43_5167</name>
</gene>